<keyword evidence="4" id="KW-0576">Peroxisome</keyword>
<feature type="transmembrane region" description="Helical" evidence="5">
    <location>
        <begin position="229"/>
        <end position="251"/>
    </location>
</feature>
<feature type="domain" description="AMP-dependent synthetase/ligase" evidence="6">
    <location>
        <begin position="29"/>
        <end position="315"/>
    </location>
</feature>
<keyword evidence="5" id="KW-0472">Membrane</keyword>
<evidence type="ECO:0000313" key="8">
    <source>
        <dbReference type="Proteomes" id="UP000051574"/>
    </source>
</evidence>
<keyword evidence="5" id="KW-0812">Transmembrane</keyword>
<feature type="non-terminal residue" evidence="7">
    <location>
        <position position="316"/>
    </location>
</feature>
<evidence type="ECO:0000313" key="7">
    <source>
        <dbReference type="EMBL" id="KRT81440.1"/>
    </source>
</evidence>
<dbReference type="InterPro" id="IPR020845">
    <property type="entry name" value="AMP-binding_CS"/>
</dbReference>
<sequence length="316" mass="35725">MKEEYVLHGAKPSCPIYRENTGKFIYEKLASRKEDEVLLINDETDEKITCKELLKNSLQLAKTFRNYGMEHDNLIALCSDNHVKYITVVLGALQAGVPIVFINPGYTEHEIQHALNVTKPVMIFCTTPYVNKFLKLKSKNPFIRKIVTIDSNANTAESYSFNKFINQSPSHETTEMEIRQVNVHNHIAFILFSSGTTGLPKGVTLTHLNLNATLAAVLGPEMENDYETAVTVGVLPFFHIFGLFGVLISLCRNRRMVILEKFDPETYLKYIEKYKVAFLVTVPPLIQFFLKNPVVDKYDLSSIKEIVCGAAPLGKD</sequence>
<dbReference type="PANTHER" id="PTHR24096">
    <property type="entry name" value="LONG-CHAIN-FATTY-ACID--COA LIGASE"/>
    <property type="match status" value="1"/>
</dbReference>
<evidence type="ECO:0000256" key="3">
    <source>
        <dbReference type="ARBA" id="ARBA00022598"/>
    </source>
</evidence>
<keyword evidence="8" id="KW-1185">Reference proteome</keyword>
<evidence type="ECO:0000256" key="1">
    <source>
        <dbReference type="ARBA" id="ARBA00004275"/>
    </source>
</evidence>
<proteinExistence type="inferred from homology"/>
<dbReference type="EMBL" id="LJIG01016158">
    <property type="protein sequence ID" value="KRT81440.1"/>
    <property type="molecule type" value="Genomic_DNA"/>
</dbReference>
<dbReference type="SUPFAM" id="SSF56801">
    <property type="entry name" value="Acetyl-CoA synthetase-like"/>
    <property type="match status" value="1"/>
</dbReference>
<comment type="similarity">
    <text evidence="2">Belongs to the ATP-dependent AMP-binding enzyme family.</text>
</comment>
<dbReference type="InterPro" id="IPR000873">
    <property type="entry name" value="AMP-dep_synth/lig_dom"/>
</dbReference>
<evidence type="ECO:0000259" key="6">
    <source>
        <dbReference type="Pfam" id="PF00501"/>
    </source>
</evidence>
<dbReference type="Pfam" id="PF00501">
    <property type="entry name" value="AMP-binding"/>
    <property type="match status" value="1"/>
</dbReference>
<accession>A0A0T6B1T5</accession>
<organism evidence="7 8">
    <name type="scientific">Oryctes borbonicus</name>
    <dbReference type="NCBI Taxonomy" id="1629725"/>
    <lineage>
        <taxon>Eukaryota</taxon>
        <taxon>Metazoa</taxon>
        <taxon>Ecdysozoa</taxon>
        <taxon>Arthropoda</taxon>
        <taxon>Hexapoda</taxon>
        <taxon>Insecta</taxon>
        <taxon>Pterygota</taxon>
        <taxon>Neoptera</taxon>
        <taxon>Endopterygota</taxon>
        <taxon>Coleoptera</taxon>
        <taxon>Polyphaga</taxon>
        <taxon>Scarabaeiformia</taxon>
        <taxon>Scarabaeidae</taxon>
        <taxon>Dynastinae</taxon>
        <taxon>Oryctes</taxon>
    </lineage>
</organism>
<dbReference type="PANTHER" id="PTHR24096:SF149">
    <property type="entry name" value="AMP-BINDING DOMAIN-CONTAINING PROTEIN-RELATED"/>
    <property type="match status" value="1"/>
</dbReference>
<dbReference type="GO" id="GO:0005777">
    <property type="term" value="C:peroxisome"/>
    <property type="evidence" value="ECO:0007669"/>
    <property type="project" value="UniProtKB-SubCell"/>
</dbReference>
<evidence type="ECO:0000256" key="4">
    <source>
        <dbReference type="ARBA" id="ARBA00023140"/>
    </source>
</evidence>
<evidence type="ECO:0000256" key="2">
    <source>
        <dbReference type="ARBA" id="ARBA00006432"/>
    </source>
</evidence>
<comment type="caution">
    <text evidence="7">The sequence shown here is derived from an EMBL/GenBank/DDBJ whole genome shotgun (WGS) entry which is preliminary data.</text>
</comment>
<gene>
    <name evidence="7" type="ORF">AMK59_5672</name>
</gene>
<dbReference type="OrthoDB" id="10253869at2759"/>
<keyword evidence="5" id="KW-1133">Transmembrane helix</keyword>
<dbReference type="PROSITE" id="PS00455">
    <property type="entry name" value="AMP_BINDING"/>
    <property type="match status" value="1"/>
</dbReference>
<dbReference type="GO" id="GO:0016405">
    <property type="term" value="F:CoA-ligase activity"/>
    <property type="evidence" value="ECO:0007669"/>
    <property type="project" value="TreeGrafter"/>
</dbReference>
<comment type="subcellular location">
    <subcellularLocation>
        <location evidence="1">Peroxisome</location>
    </subcellularLocation>
</comment>
<keyword evidence="3" id="KW-0436">Ligase</keyword>
<protein>
    <submittedName>
        <fullName evidence="7">AMP-binding protein</fullName>
    </submittedName>
</protein>
<dbReference type="AlphaFoldDB" id="A0A0T6B1T5"/>
<dbReference type="Proteomes" id="UP000051574">
    <property type="component" value="Unassembled WGS sequence"/>
</dbReference>
<dbReference type="Gene3D" id="3.40.50.980">
    <property type="match status" value="2"/>
</dbReference>
<evidence type="ECO:0000256" key="5">
    <source>
        <dbReference type="SAM" id="Phobius"/>
    </source>
</evidence>
<reference evidence="7 8" key="1">
    <citation type="submission" date="2015-09" db="EMBL/GenBank/DDBJ databases">
        <title>Draft genome of the scarab beetle Oryctes borbonicus.</title>
        <authorList>
            <person name="Meyer J.M."/>
            <person name="Markov G.V."/>
            <person name="Baskaran P."/>
            <person name="Herrmann M."/>
            <person name="Sommer R.J."/>
            <person name="Roedelsperger C."/>
        </authorList>
    </citation>
    <scope>NUCLEOTIDE SEQUENCE [LARGE SCALE GENOMIC DNA]</scope>
    <source>
        <strain evidence="7">OB123</strain>
        <tissue evidence="7">Whole animal</tissue>
    </source>
</reference>
<name>A0A0T6B1T5_9SCAR</name>